<protein>
    <submittedName>
        <fullName evidence="1">Uncharacterized protein</fullName>
    </submittedName>
</protein>
<evidence type="ECO:0000313" key="2">
    <source>
        <dbReference type="Proteomes" id="UP000001175"/>
    </source>
</evidence>
<organism evidence="1 2">
    <name type="scientific">Synechococcus sp. (strain ATCC 27144 / PCC 6301 / SAUG 1402/1)</name>
    <name type="common">Anacystis nidulans</name>
    <dbReference type="NCBI Taxonomy" id="269084"/>
    <lineage>
        <taxon>Bacteria</taxon>
        <taxon>Bacillati</taxon>
        <taxon>Cyanobacteriota</taxon>
        <taxon>Cyanophyceae</taxon>
        <taxon>Synechococcales</taxon>
        <taxon>Synechococcaceae</taxon>
        <taxon>Synechococcus</taxon>
    </lineage>
</organism>
<gene>
    <name evidence="1" type="ordered locus">syc2276_d</name>
</gene>
<evidence type="ECO:0000313" key="1">
    <source>
        <dbReference type="EMBL" id="BAD80466.1"/>
    </source>
</evidence>
<accession>A0A0H3K4Y9</accession>
<dbReference type="KEGG" id="syc:syc2276_d"/>
<dbReference type="Proteomes" id="UP000001175">
    <property type="component" value="Chromosome"/>
</dbReference>
<name>A0A0H3K4Y9_SYNP6</name>
<dbReference type="AlphaFoldDB" id="A0A0H3K4Y9"/>
<dbReference type="RefSeq" id="WP_011244586.1">
    <property type="nucleotide sequence ID" value="NZ_CP085785.1"/>
</dbReference>
<reference evidence="1 2" key="1">
    <citation type="journal article" date="2007" name="Photosyn. Res.">
        <title>Complete nucleotide sequence of the freshwater unicellular cyanobacterium Synechococcus elongatus PCC 6301 chromosome: gene content and organization.</title>
        <authorList>
            <person name="Sugita C."/>
            <person name="Ogata K."/>
            <person name="Shikata M."/>
            <person name="Jikuya H."/>
            <person name="Takano J."/>
            <person name="Furumichi M."/>
            <person name="Kanehisa M."/>
            <person name="Omata T."/>
            <person name="Sugiura M."/>
            <person name="Sugita M."/>
        </authorList>
    </citation>
    <scope>NUCLEOTIDE SEQUENCE [LARGE SCALE GENOMIC DNA]</scope>
    <source>
        <strain evidence="2">ATCC 27144 / PCC 6301 / SAUG 1402/1</strain>
    </source>
</reference>
<dbReference type="EMBL" id="AP008231">
    <property type="protein sequence ID" value="BAD80466.1"/>
    <property type="molecule type" value="Genomic_DNA"/>
</dbReference>
<dbReference type="eggNOG" id="ENOG5032ZRQ">
    <property type="taxonomic scope" value="Bacteria"/>
</dbReference>
<proteinExistence type="predicted"/>
<dbReference type="GeneID" id="72430689"/>
<sequence>MIRQHSSASKRLKQPLPMAYPIPTNREELLTLCRQPADSEILATAIVGIIQWARTQGQSLADLQAEILTEDQLLEPEQRQWLSELLLKTWQQLETTSATHSAESS</sequence>